<gene>
    <name evidence="3" type="ORF">ADEAN_000801700</name>
</gene>
<dbReference type="Proteomes" id="UP000515908">
    <property type="component" value="Chromosome 17"/>
</dbReference>
<dbReference type="VEuPathDB" id="TriTrypDB:ADEAN_000801700"/>
<evidence type="ECO:0000313" key="3">
    <source>
        <dbReference type="EMBL" id="CAD2220495.1"/>
    </source>
</evidence>
<name>A0A7G2CM46_9TRYP</name>
<feature type="coiled-coil region" evidence="1">
    <location>
        <begin position="1"/>
        <end position="60"/>
    </location>
</feature>
<organism evidence="3 4">
    <name type="scientific">Angomonas deanei</name>
    <dbReference type="NCBI Taxonomy" id="59799"/>
    <lineage>
        <taxon>Eukaryota</taxon>
        <taxon>Discoba</taxon>
        <taxon>Euglenozoa</taxon>
        <taxon>Kinetoplastea</taxon>
        <taxon>Metakinetoplastina</taxon>
        <taxon>Trypanosomatida</taxon>
        <taxon>Trypanosomatidae</taxon>
        <taxon>Strigomonadinae</taxon>
        <taxon>Angomonas</taxon>
    </lineage>
</organism>
<accession>A0A7G2CM46</accession>
<protein>
    <submittedName>
        <fullName evidence="3">Uncharacterized protein</fullName>
    </submittedName>
</protein>
<evidence type="ECO:0000256" key="2">
    <source>
        <dbReference type="SAM" id="MobiDB-lite"/>
    </source>
</evidence>
<dbReference type="EMBL" id="LR877161">
    <property type="protein sequence ID" value="CAD2220495.1"/>
    <property type="molecule type" value="Genomic_DNA"/>
</dbReference>
<feature type="coiled-coil region" evidence="1">
    <location>
        <begin position="112"/>
        <end position="160"/>
    </location>
</feature>
<feature type="compositionally biased region" description="Polar residues" evidence="2">
    <location>
        <begin position="91"/>
        <end position="109"/>
    </location>
</feature>
<proteinExistence type="predicted"/>
<dbReference type="AlphaFoldDB" id="A0A7G2CM46"/>
<feature type="region of interest" description="Disordered" evidence="2">
    <location>
        <begin position="86"/>
        <end position="109"/>
    </location>
</feature>
<evidence type="ECO:0000313" key="4">
    <source>
        <dbReference type="Proteomes" id="UP000515908"/>
    </source>
</evidence>
<keyword evidence="1" id="KW-0175">Coiled coil</keyword>
<reference evidence="3 4" key="1">
    <citation type="submission" date="2020-08" db="EMBL/GenBank/DDBJ databases">
        <authorList>
            <person name="Newling K."/>
            <person name="Davey J."/>
            <person name="Forrester S."/>
        </authorList>
    </citation>
    <scope>NUCLEOTIDE SEQUENCE [LARGE SCALE GENOMIC DNA]</scope>
    <source>
        <strain evidence="4">Crithidia deanei Carvalho (ATCC PRA-265)</strain>
    </source>
</reference>
<keyword evidence="4" id="KW-1185">Reference proteome</keyword>
<sequence>METLKVANEELEHKLNYARANEANLKKRLEVEKREKENKWKEELEEIRALEEKVQQRERTSTVEVGTQTPFGILSTNRESAAVKTEKEGVHQSTQTTTPPAVADQTRQPPTIESNEKEINALEEIIQLLKAQLANVRNEKDALRQQYIKLNKDYIELERHNGTLHERCFLKEQERSTLESKLRVYEPSLMLSDHDNTNHREDDDG</sequence>
<evidence type="ECO:0000256" key="1">
    <source>
        <dbReference type="SAM" id="Coils"/>
    </source>
</evidence>